<evidence type="ECO:0000256" key="1">
    <source>
        <dbReference type="SAM" id="Phobius"/>
    </source>
</evidence>
<dbReference type="EMBL" id="BJXN01000007">
    <property type="protein sequence ID" value="GEM89834.1"/>
    <property type="molecule type" value="Genomic_DNA"/>
</dbReference>
<feature type="transmembrane region" description="Helical" evidence="1">
    <location>
        <begin position="33"/>
        <end position="56"/>
    </location>
</feature>
<keyword evidence="1" id="KW-1133">Transmembrane helix</keyword>
<keyword evidence="1" id="KW-0812">Transmembrane</keyword>
<gene>
    <name evidence="2" type="ORF">ODE01S_12680</name>
</gene>
<feature type="transmembrane region" description="Helical" evidence="1">
    <location>
        <begin position="62"/>
        <end position="80"/>
    </location>
</feature>
<comment type="caution">
    <text evidence="2">The sequence shown here is derived from an EMBL/GenBank/DDBJ whole genome shotgun (WGS) entry which is preliminary data.</text>
</comment>
<dbReference type="Proteomes" id="UP000321827">
    <property type="component" value="Unassembled WGS sequence"/>
</dbReference>
<name>A0A511RJK2_9DEIN</name>
<evidence type="ECO:0000313" key="3">
    <source>
        <dbReference type="Proteomes" id="UP000321827"/>
    </source>
</evidence>
<accession>A0A511RJK2</accession>
<sequence>MLSRVGKKKKLKKLYQRQLEEARKPTLGKMLRLFLKTFLLFSALLILMSVGIASGLAVLKSWWAQLIVYAGAYILFQPWLMREFRPPPPKELK</sequence>
<reference evidence="2 3" key="1">
    <citation type="submission" date="2019-07" db="EMBL/GenBank/DDBJ databases">
        <title>Whole genome shotgun sequence of Oceanithermus desulfurans NBRC 100063.</title>
        <authorList>
            <person name="Hosoyama A."/>
            <person name="Uohara A."/>
            <person name="Ohji S."/>
            <person name="Ichikawa N."/>
        </authorList>
    </citation>
    <scope>NUCLEOTIDE SEQUENCE [LARGE SCALE GENOMIC DNA]</scope>
    <source>
        <strain evidence="2 3">NBRC 100063</strain>
    </source>
</reference>
<organism evidence="2 3">
    <name type="scientific">Oceanithermus desulfurans NBRC 100063</name>
    <dbReference type="NCBI Taxonomy" id="1227550"/>
    <lineage>
        <taxon>Bacteria</taxon>
        <taxon>Thermotogati</taxon>
        <taxon>Deinococcota</taxon>
        <taxon>Deinococci</taxon>
        <taxon>Thermales</taxon>
        <taxon>Thermaceae</taxon>
        <taxon>Oceanithermus</taxon>
    </lineage>
</organism>
<evidence type="ECO:0000313" key="2">
    <source>
        <dbReference type="EMBL" id="GEM89834.1"/>
    </source>
</evidence>
<protein>
    <submittedName>
        <fullName evidence="2">Uncharacterized protein</fullName>
    </submittedName>
</protein>
<keyword evidence="1" id="KW-0472">Membrane</keyword>
<proteinExistence type="predicted"/>
<dbReference type="AlphaFoldDB" id="A0A511RJK2"/>